<evidence type="ECO:0000313" key="2">
    <source>
        <dbReference type="EMBL" id="KAF2500545.1"/>
    </source>
</evidence>
<dbReference type="AlphaFoldDB" id="A0A6A6R6W3"/>
<feature type="compositionally biased region" description="Basic and acidic residues" evidence="1">
    <location>
        <begin position="108"/>
        <end position="118"/>
    </location>
</feature>
<organism evidence="2 3">
    <name type="scientific">Lophium mytilinum</name>
    <dbReference type="NCBI Taxonomy" id="390894"/>
    <lineage>
        <taxon>Eukaryota</taxon>
        <taxon>Fungi</taxon>
        <taxon>Dikarya</taxon>
        <taxon>Ascomycota</taxon>
        <taxon>Pezizomycotina</taxon>
        <taxon>Dothideomycetes</taxon>
        <taxon>Pleosporomycetidae</taxon>
        <taxon>Mytilinidiales</taxon>
        <taxon>Mytilinidiaceae</taxon>
        <taxon>Lophium</taxon>
    </lineage>
</organism>
<sequence>MRRISLSQRSIDLLYTSSRLPQHQLSSSPYLASNFRAIPFSKARHPSSRVAARFSTSTKLRQEPIFKPKNPEKAKAFTDKIQAKLWGGKENVLGREDPYDRNSPMRIPGEEHTPSEVEIREGKRVKVEEVSEKFVDEATEESQSYDEDYNPAEPYEEAKTWHGLEKVGGKRWAEEYQDQKRGRQQFTRG</sequence>
<evidence type="ECO:0000313" key="3">
    <source>
        <dbReference type="Proteomes" id="UP000799750"/>
    </source>
</evidence>
<dbReference type="OrthoDB" id="6220758at2759"/>
<keyword evidence="3" id="KW-1185">Reference proteome</keyword>
<feature type="region of interest" description="Disordered" evidence="1">
    <location>
        <begin position="92"/>
        <end position="118"/>
    </location>
</feature>
<reference evidence="2" key="1">
    <citation type="journal article" date="2020" name="Stud. Mycol.">
        <title>101 Dothideomycetes genomes: a test case for predicting lifestyles and emergence of pathogens.</title>
        <authorList>
            <person name="Haridas S."/>
            <person name="Albert R."/>
            <person name="Binder M."/>
            <person name="Bloem J."/>
            <person name="Labutti K."/>
            <person name="Salamov A."/>
            <person name="Andreopoulos B."/>
            <person name="Baker S."/>
            <person name="Barry K."/>
            <person name="Bills G."/>
            <person name="Bluhm B."/>
            <person name="Cannon C."/>
            <person name="Castanera R."/>
            <person name="Culley D."/>
            <person name="Daum C."/>
            <person name="Ezra D."/>
            <person name="Gonzalez J."/>
            <person name="Henrissat B."/>
            <person name="Kuo A."/>
            <person name="Liang C."/>
            <person name="Lipzen A."/>
            <person name="Lutzoni F."/>
            <person name="Magnuson J."/>
            <person name="Mondo S."/>
            <person name="Nolan M."/>
            <person name="Ohm R."/>
            <person name="Pangilinan J."/>
            <person name="Park H.-J."/>
            <person name="Ramirez L."/>
            <person name="Alfaro M."/>
            <person name="Sun H."/>
            <person name="Tritt A."/>
            <person name="Yoshinaga Y."/>
            <person name="Zwiers L.-H."/>
            <person name="Turgeon B."/>
            <person name="Goodwin S."/>
            <person name="Spatafora J."/>
            <person name="Crous P."/>
            <person name="Grigoriev I."/>
        </authorList>
    </citation>
    <scope>NUCLEOTIDE SEQUENCE</scope>
    <source>
        <strain evidence="2">CBS 269.34</strain>
    </source>
</reference>
<proteinExistence type="predicted"/>
<dbReference type="Proteomes" id="UP000799750">
    <property type="component" value="Unassembled WGS sequence"/>
</dbReference>
<protein>
    <submittedName>
        <fullName evidence="2">Uncharacterized protein</fullName>
    </submittedName>
</protein>
<accession>A0A6A6R6W3</accession>
<evidence type="ECO:0000256" key="1">
    <source>
        <dbReference type="SAM" id="MobiDB-lite"/>
    </source>
</evidence>
<dbReference type="EMBL" id="MU004183">
    <property type="protein sequence ID" value="KAF2500545.1"/>
    <property type="molecule type" value="Genomic_DNA"/>
</dbReference>
<name>A0A6A6R6W3_9PEZI</name>
<gene>
    <name evidence="2" type="ORF">BU16DRAFT_250355</name>
</gene>